<dbReference type="Proteomes" id="UP000006746">
    <property type="component" value="Unassembled WGS sequence"/>
</dbReference>
<name>K2JED6_9PROT</name>
<dbReference type="EMBL" id="AMRL01000032">
    <property type="protein sequence ID" value="EKE68979.1"/>
    <property type="molecule type" value="Genomic_DNA"/>
</dbReference>
<organism evidence="1 2">
    <name type="scientific">Oceanibaculum indicum P24</name>
    <dbReference type="NCBI Taxonomy" id="1207063"/>
    <lineage>
        <taxon>Bacteria</taxon>
        <taxon>Pseudomonadati</taxon>
        <taxon>Pseudomonadota</taxon>
        <taxon>Alphaproteobacteria</taxon>
        <taxon>Rhodospirillales</taxon>
        <taxon>Oceanibaculaceae</taxon>
        <taxon>Oceanibaculum</taxon>
    </lineage>
</organism>
<dbReference type="Pfam" id="PF09923">
    <property type="entry name" value="DUF2155"/>
    <property type="match status" value="1"/>
</dbReference>
<dbReference type="PATRIC" id="fig|1207063.3.peg.3412"/>
<dbReference type="InterPro" id="IPR019225">
    <property type="entry name" value="DUF2155"/>
</dbReference>
<proteinExistence type="predicted"/>
<accession>K2JED6</accession>
<dbReference type="STRING" id="1207063.P24_16937"/>
<evidence type="ECO:0000313" key="1">
    <source>
        <dbReference type="EMBL" id="EKE68979.1"/>
    </source>
</evidence>
<evidence type="ECO:0000313" key="2">
    <source>
        <dbReference type="Proteomes" id="UP000006746"/>
    </source>
</evidence>
<protein>
    <recommendedName>
        <fullName evidence="3">Cellulase-like protein</fullName>
    </recommendedName>
</protein>
<sequence>MSVSAAAQDRPTFTPYPVAVLQGLDKITARISTFEAPVEQPVVFGSLEIMVRTCQKRPPEEPPESAAFLEITEQKPGEAASRLFTGWMFASSPALNGLQHPVYDVWLLDCKRAE</sequence>
<keyword evidence="2" id="KW-1185">Reference proteome</keyword>
<reference evidence="1 2" key="1">
    <citation type="journal article" date="2012" name="J. Bacteriol.">
        <title>Genome Sequence of Oceanibaculum indicum Type Strain P24.</title>
        <authorList>
            <person name="Lai Q."/>
            <person name="Shao Z."/>
        </authorList>
    </citation>
    <scope>NUCLEOTIDE SEQUENCE [LARGE SCALE GENOMIC DNA]</scope>
    <source>
        <strain evidence="1 2">P24</strain>
    </source>
</reference>
<gene>
    <name evidence="1" type="ORF">P24_16937</name>
</gene>
<comment type="caution">
    <text evidence="1">The sequence shown here is derived from an EMBL/GenBank/DDBJ whole genome shotgun (WGS) entry which is preliminary data.</text>
</comment>
<dbReference type="eggNOG" id="COG4765">
    <property type="taxonomic scope" value="Bacteria"/>
</dbReference>
<dbReference type="AlphaFoldDB" id="K2JED6"/>
<evidence type="ECO:0008006" key="3">
    <source>
        <dbReference type="Google" id="ProtNLM"/>
    </source>
</evidence>